<feature type="region of interest" description="Disordered" evidence="1">
    <location>
        <begin position="19"/>
        <end position="59"/>
    </location>
</feature>
<evidence type="ECO:0000256" key="1">
    <source>
        <dbReference type="SAM" id="MobiDB-lite"/>
    </source>
</evidence>
<proteinExistence type="predicted"/>
<reference evidence="2" key="2">
    <citation type="submission" date="2024-06" db="UniProtKB">
        <authorList>
            <consortium name="EnsemblMetazoa"/>
        </authorList>
    </citation>
    <scope>IDENTIFICATION</scope>
</reference>
<dbReference type="CDD" id="cd19757">
    <property type="entry name" value="Bbox1"/>
    <property type="match status" value="1"/>
</dbReference>
<protein>
    <submittedName>
        <fullName evidence="2">Uncharacterized protein</fullName>
    </submittedName>
</protein>
<dbReference type="GeneID" id="109592077"/>
<evidence type="ECO:0000313" key="2">
    <source>
        <dbReference type="EnsemblMetazoa" id="XP_019863200.1"/>
    </source>
</evidence>
<dbReference type="RefSeq" id="XP_019863200.1">
    <property type="nucleotide sequence ID" value="XM_020007641.1"/>
</dbReference>
<feature type="compositionally biased region" description="Acidic residues" evidence="1">
    <location>
        <begin position="32"/>
        <end position="42"/>
    </location>
</feature>
<keyword evidence="3" id="KW-1185">Reference proteome</keyword>
<dbReference type="EnsemblMetazoa" id="XM_020007641.1">
    <property type="protein sequence ID" value="XP_019863200.1"/>
    <property type="gene ID" value="LOC109592077"/>
</dbReference>
<accession>A0AAN0K115</accession>
<feature type="compositionally biased region" description="Polar residues" evidence="1">
    <location>
        <begin position="43"/>
        <end position="59"/>
    </location>
</feature>
<evidence type="ECO:0000313" key="3">
    <source>
        <dbReference type="Proteomes" id="UP000007879"/>
    </source>
</evidence>
<sequence length="170" mass="18992">MPDPAAAYDTVTCHLGKGEHVTSVMHRSKPPEDDDNDDDDVENCTSESDYDSHSLQPSFESALDMPTSTHWDELPSHHSIKQRAAEEAWKGVRHALRCAVVQSNCMPPHQMCVLCQQQEASFRCNDCSAFAYYCSSCLQNVHDTTCVLHTPEEWKDGTFSPVNCVTSLDI</sequence>
<name>A0AAN0K115_AMPQE</name>
<dbReference type="Proteomes" id="UP000007879">
    <property type="component" value="Unassembled WGS sequence"/>
</dbReference>
<dbReference type="KEGG" id="aqu:109592077"/>
<reference evidence="3" key="1">
    <citation type="journal article" date="2010" name="Nature">
        <title>The Amphimedon queenslandica genome and the evolution of animal complexity.</title>
        <authorList>
            <person name="Srivastava M."/>
            <person name="Simakov O."/>
            <person name="Chapman J."/>
            <person name="Fahey B."/>
            <person name="Gauthier M.E."/>
            <person name="Mitros T."/>
            <person name="Richards G.S."/>
            <person name="Conaco C."/>
            <person name="Dacre M."/>
            <person name="Hellsten U."/>
            <person name="Larroux C."/>
            <person name="Putnam N.H."/>
            <person name="Stanke M."/>
            <person name="Adamska M."/>
            <person name="Darling A."/>
            <person name="Degnan S.M."/>
            <person name="Oakley T.H."/>
            <person name="Plachetzki D.C."/>
            <person name="Zhai Y."/>
            <person name="Adamski M."/>
            <person name="Calcino A."/>
            <person name="Cummins S.F."/>
            <person name="Goodstein D.M."/>
            <person name="Harris C."/>
            <person name="Jackson D.J."/>
            <person name="Leys S.P."/>
            <person name="Shu S."/>
            <person name="Woodcroft B.J."/>
            <person name="Vervoort M."/>
            <person name="Kosik K.S."/>
            <person name="Manning G."/>
            <person name="Degnan B.M."/>
            <person name="Rokhsar D.S."/>
        </authorList>
    </citation>
    <scope>NUCLEOTIDE SEQUENCE [LARGE SCALE GENOMIC DNA]</scope>
</reference>
<organism evidence="2 3">
    <name type="scientific">Amphimedon queenslandica</name>
    <name type="common">Sponge</name>
    <dbReference type="NCBI Taxonomy" id="400682"/>
    <lineage>
        <taxon>Eukaryota</taxon>
        <taxon>Metazoa</taxon>
        <taxon>Porifera</taxon>
        <taxon>Demospongiae</taxon>
        <taxon>Heteroscleromorpha</taxon>
        <taxon>Haplosclerida</taxon>
        <taxon>Niphatidae</taxon>
        <taxon>Amphimedon</taxon>
    </lineage>
</organism>
<dbReference type="AlphaFoldDB" id="A0AAN0K115"/>